<dbReference type="GO" id="GO:0003697">
    <property type="term" value="F:single-stranded DNA binding"/>
    <property type="evidence" value="ECO:0007669"/>
    <property type="project" value="InterPro"/>
</dbReference>
<accession>A0A561PVT9</accession>
<dbReference type="InterPro" id="IPR036590">
    <property type="entry name" value="SRAP-like"/>
</dbReference>
<dbReference type="Gene3D" id="3.90.1680.10">
    <property type="entry name" value="SOS response associated peptidase-like"/>
    <property type="match status" value="1"/>
</dbReference>
<dbReference type="SUPFAM" id="SSF143081">
    <property type="entry name" value="BB1717-like"/>
    <property type="match status" value="1"/>
</dbReference>
<sequence length="222" mass="25750">MSRLFSITRSLEEIVEHFAVDIVPPVEVPSETIEGTYGLIVIEKDGLRRLKLLPWGFPRQTTEMRRGAELPSRIGLVADLTNRLWENTVVDPQYRCLIAMTHFANPDGEKGSKTRTWFSLIRQPIVAWAGFCRNTREFGPVFAGMTGDANDLIRPLNDRMPVLLKPDEYDRWFHGRVEDVIEFQFREPRPSEDFEALETRDRWRSGIPPNKAIHRRSSRTML</sequence>
<reference evidence="1 2" key="1">
    <citation type="submission" date="2019-06" db="EMBL/GenBank/DDBJ databases">
        <title>Sorghum-associated microbial communities from plants grown in Nebraska, USA.</title>
        <authorList>
            <person name="Schachtman D."/>
        </authorList>
    </citation>
    <scope>NUCLEOTIDE SEQUENCE [LARGE SCALE GENOMIC DNA]</scope>
    <source>
        <strain evidence="1 2">1225</strain>
    </source>
</reference>
<dbReference type="Pfam" id="PF02586">
    <property type="entry name" value="SRAP"/>
    <property type="match status" value="1"/>
</dbReference>
<dbReference type="EMBL" id="VIWP01000023">
    <property type="protein sequence ID" value="TWF42243.1"/>
    <property type="molecule type" value="Genomic_DNA"/>
</dbReference>
<proteinExistence type="predicted"/>
<dbReference type="AlphaFoldDB" id="A0A561PVT9"/>
<dbReference type="Proteomes" id="UP000320653">
    <property type="component" value="Unassembled WGS sequence"/>
</dbReference>
<evidence type="ECO:0000313" key="1">
    <source>
        <dbReference type="EMBL" id="TWF42243.1"/>
    </source>
</evidence>
<organism evidence="1 2">
    <name type="scientific">Neorhizobium alkalisoli</name>
    <dbReference type="NCBI Taxonomy" id="528178"/>
    <lineage>
        <taxon>Bacteria</taxon>
        <taxon>Pseudomonadati</taxon>
        <taxon>Pseudomonadota</taxon>
        <taxon>Alphaproteobacteria</taxon>
        <taxon>Hyphomicrobiales</taxon>
        <taxon>Rhizobiaceae</taxon>
        <taxon>Rhizobium/Agrobacterium group</taxon>
        <taxon>Neorhizobium</taxon>
    </lineage>
</organism>
<protein>
    <submittedName>
        <fullName evidence="1">Putative SOS response-associated peptidase YedK</fullName>
    </submittedName>
</protein>
<name>A0A561PVT9_9HYPH</name>
<dbReference type="InterPro" id="IPR003738">
    <property type="entry name" value="SRAP"/>
</dbReference>
<dbReference type="GO" id="GO:0106300">
    <property type="term" value="P:protein-DNA covalent cross-linking repair"/>
    <property type="evidence" value="ECO:0007669"/>
    <property type="project" value="InterPro"/>
</dbReference>
<dbReference type="OrthoDB" id="9782620at2"/>
<dbReference type="RefSeq" id="WP_145643790.1">
    <property type="nucleotide sequence ID" value="NZ_VIWP01000023.1"/>
</dbReference>
<keyword evidence="2" id="KW-1185">Reference proteome</keyword>
<gene>
    <name evidence="1" type="ORF">FHW37_12321</name>
</gene>
<evidence type="ECO:0000313" key="2">
    <source>
        <dbReference type="Proteomes" id="UP000320653"/>
    </source>
</evidence>
<comment type="caution">
    <text evidence="1">The sequence shown here is derived from an EMBL/GenBank/DDBJ whole genome shotgun (WGS) entry which is preliminary data.</text>
</comment>